<feature type="domain" description="NADP-dependent oxidoreductase" evidence="4">
    <location>
        <begin position="33"/>
        <end position="335"/>
    </location>
</feature>
<dbReference type="Pfam" id="PF00248">
    <property type="entry name" value="Aldo_ket_red"/>
    <property type="match status" value="1"/>
</dbReference>
<keyword evidence="1" id="KW-0521">NADP</keyword>
<evidence type="ECO:0000313" key="6">
    <source>
        <dbReference type="Proteomes" id="UP001610563"/>
    </source>
</evidence>
<evidence type="ECO:0000256" key="3">
    <source>
        <dbReference type="ARBA" id="ARBA00038157"/>
    </source>
</evidence>
<name>A0ABR4FKV4_9EURO</name>
<sequence length="385" mass="42602">MADSSMPPVAPKPSSLLGYHRVLSPNAGIKVSPLCLGAMSFGTAWKDFMGECSKERAFEILDTFYSLGGNFIDTANDYQDEESEKIIGEWMKLKGNRDQMVIATKYTSGYRTHNRAEEPLQSNYVGNSMKSMHLSVAKSLEKLQTSYIDVLYLHWWDFTTSVEEVMIGLNALITSGKVLYLGVSDTPAWIVVKANEYARAHGLRPFSVYQGKWNAGFRDIEREILPMCRDQGMAITPWAPLGEGKFKAAAQRSGADGSIRATMAEEHDIKVSEALERIADRKSTTLHSVAIAYLLHKAPYVFPIVGQRDPKHLLANVKALGVSLSVQEIREIDSVVPFDAGFPLNFLFGPEHRTDMTASDVFWTQVAAHVDVPPAQAVIPARSAV</sequence>
<proteinExistence type="inferred from homology"/>
<gene>
    <name evidence="5" type="ORF">BJX66DRAFT_344550</name>
</gene>
<protein>
    <submittedName>
        <fullName evidence="5">Norsolorinic acid reductase</fullName>
    </submittedName>
</protein>
<evidence type="ECO:0000256" key="2">
    <source>
        <dbReference type="ARBA" id="ARBA00023002"/>
    </source>
</evidence>
<dbReference type="Proteomes" id="UP001610563">
    <property type="component" value="Unassembled WGS sequence"/>
</dbReference>
<keyword evidence="6" id="KW-1185">Reference proteome</keyword>
<dbReference type="InterPro" id="IPR050523">
    <property type="entry name" value="AKR_Detox_Biosynth"/>
</dbReference>
<accession>A0ABR4FKV4</accession>
<dbReference type="SUPFAM" id="SSF51430">
    <property type="entry name" value="NAD(P)-linked oxidoreductase"/>
    <property type="match status" value="1"/>
</dbReference>
<evidence type="ECO:0000256" key="1">
    <source>
        <dbReference type="ARBA" id="ARBA00022857"/>
    </source>
</evidence>
<dbReference type="InterPro" id="IPR023210">
    <property type="entry name" value="NADP_OxRdtase_dom"/>
</dbReference>
<dbReference type="EMBL" id="JBFTWV010000206">
    <property type="protein sequence ID" value="KAL2783887.1"/>
    <property type="molecule type" value="Genomic_DNA"/>
</dbReference>
<dbReference type="PANTHER" id="PTHR43364">
    <property type="entry name" value="NADH-SPECIFIC METHYLGLYOXAL REDUCTASE-RELATED"/>
    <property type="match status" value="1"/>
</dbReference>
<organism evidence="5 6">
    <name type="scientific">Aspergillus keveii</name>
    <dbReference type="NCBI Taxonomy" id="714993"/>
    <lineage>
        <taxon>Eukaryota</taxon>
        <taxon>Fungi</taxon>
        <taxon>Dikarya</taxon>
        <taxon>Ascomycota</taxon>
        <taxon>Pezizomycotina</taxon>
        <taxon>Eurotiomycetes</taxon>
        <taxon>Eurotiomycetidae</taxon>
        <taxon>Eurotiales</taxon>
        <taxon>Aspergillaceae</taxon>
        <taxon>Aspergillus</taxon>
        <taxon>Aspergillus subgen. Nidulantes</taxon>
    </lineage>
</organism>
<evidence type="ECO:0000313" key="5">
    <source>
        <dbReference type="EMBL" id="KAL2783887.1"/>
    </source>
</evidence>
<comment type="caution">
    <text evidence="5">The sequence shown here is derived from an EMBL/GenBank/DDBJ whole genome shotgun (WGS) entry which is preliminary data.</text>
</comment>
<dbReference type="Gene3D" id="3.20.20.100">
    <property type="entry name" value="NADP-dependent oxidoreductase domain"/>
    <property type="match status" value="1"/>
</dbReference>
<reference evidence="5 6" key="1">
    <citation type="submission" date="2024-07" db="EMBL/GenBank/DDBJ databases">
        <title>Section-level genome sequencing and comparative genomics of Aspergillus sections Usti and Cavernicolus.</title>
        <authorList>
            <consortium name="Lawrence Berkeley National Laboratory"/>
            <person name="Nybo J.L."/>
            <person name="Vesth T.C."/>
            <person name="Theobald S."/>
            <person name="Frisvad J.C."/>
            <person name="Larsen T.O."/>
            <person name="Kjaerboelling I."/>
            <person name="Rothschild-Mancinelli K."/>
            <person name="Lyhne E.K."/>
            <person name="Kogle M.E."/>
            <person name="Barry K."/>
            <person name="Clum A."/>
            <person name="Na H."/>
            <person name="Ledsgaard L."/>
            <person name="Lin J."/>
            <person name="Lipzen A."/>
            <person name="Kuo A."/>
            <person name="Riley R."/>
            <person name="Mondo S."/>
            <person name="Labutti K."/>
            <person name="Haridas S."/>
            <person name="Pangalinan J."/>
            <person name="Salamov A.A."/>
            <person name="Simmons B.A."/>
            <person name="Magnuson J.K."/>
            <person name="Chen J."/>
            <person name="Drula E."/>
            <person name="Henrissat B."/>
            <person name="Wiebenga A."/>
            <person name="Lubbers R.J."/>
            <person name="Gomes A.C."/>
            <person name="Makela M.R."/>
            <person name="Stajich J."/>
            <person name="Grigoriev I.V."/>
            <person name="Mortensen U.H."/>
            <person name="De Vries R.P."/>
            <person name="Baker S.E."/>
            <person name="Andersen M.R."/>
        </authorList>
    </citation>
    <scope>NUCLEOTIDE SEQUENCE [LARGE SCALE GENOMIC DNA]</scope>
    <source>
        <strain evidence="5 6">CBS 209.92</strain>
    </source>
</reference>
<keyword evidence="2" id="KW-0560">Oxidoreductase</keyword>
<dbReference type="PANTHER" id="PTHR43364:SF7">
    <property type="entry name" value="NADP-DEPENDENT OXIDOREDUCTASE DOMAIN-CONTAINING PROTEIN-RELATED"/>
    <property type="match status" value="1"/>
</dbReference>
<comment type="similarity">
    <text evidence="3">Belongs to the aldo/keto reductase family. Aldo/keto reductase 2 subfamily.</text>
</comment>
<dbReference type="InterPro" id="IPR036812">
    <property type="entry name" value="NAD(P)_OxRdtase_dom_sf"/>
</dbReference>
<evidence type="ECO:0000259" key="4">
    <source>
        <dbReference type="Pfam" id="PF00248"/>
    </source>
</evidence>